<dbReference type="GO" id="GO:0005576">
    <property type="term" value="C:extracellular region"/>
    <property type="evidence" value="ECO:0007669"/>
    <property type="project" value="InterPro"/>
</dbReference>
<feature type="signal peptide" evidence="2">
    <location>
        <begin position="1"/>
        <end position="23"/>
    </location>
</feature>
<sequence>MPRGQTFSTVILTTSLLILAVSANLRNHILHVNHVDTTNADANPNYESHDIANAVDHIGKIVGGIANDANSPNSLVNNLASALKPNKDNFTEYTRAALVQEFIMAHNEIRRAENMKPLVWNDTMAQLAEDWAKKQDHDCGMRHSSYQGMGENLFWGYKAHWLPREAVYDWAHEKQYYNKENRECEPDKACDHYTQIIWKDTEQLAHYNLSTKLPPSPPSSDSHTSPPLSPSSSSPPPLPPPFGEVSASSSNTFLKRKVILRVIKVRVIMFHVDKMDKVKVITCHLRVITGRVTGLIMVVTIVNFNHISHKVITGRVAVIGGRVITAKVKGLVVVVTVVNLNLKRNPHKVITCHVKVIKTQLITGKVKCLVVVVTTINLNRKPHH</sequence>
<evidence type="ECO:0000256" key="2">
    <source>
        <dbReference type="SAM" id="SignalP"/>
    </source>
</evidence>
<evidence type="ECO:0000313" key="5">
    <source>
        <dbReference type="Proteomes" id="UP000290289"/>
    </source>
</evidence>
<dbReference type="InterPro" id="IPR014044">
    <property type="entry name" value="CAP_dom"/>
</dbReference>
<feature type="compositionally biased region" description="Pro residues" evidence="1">
    <location>
        <begin position="227"/>
        <end position="242"/>
    </location>
</feature>
<keyword evidence="5" id="KW-1185">Reference proteome</keyword>
<protein>
    <recommendedName>
        <fullName evidence="3">SCP domain-containing protein</fullName>
    </recommendedName>
</protein>
<dbReference type="Pfam" id="PF00188">
    <property type="entry name" value="CAP"/>
    <property type="match status" value="1"/>
</dbReference>
<accession>A0A498K611</accession>
<organism evidence="4 5">
    <name type="scientific">Malus domestica</name>
    <name type="common">Apple</name>
    <name type="synonym">Pyrus malus</name>
    <dbReference type="NCBI Taxonomy" id="3750"/>
    <lineage>
        <taxon>Eukaryota</taxon>
        <taxon>Viridiplantae</taxon>
        <taxon>Streptophyta</taxon>
        <taxon>Embryophyta</taxon>
        <taxon>Tracheophyta</taxon>
        <taxon>Spermatophyta</taxon>
        <taxon>Magnoliopsida</taxon>
        <taxon>eudicotyledons</taxon>
        <taxon>Gunneridae</taxon>
        <taxon>Pentapetalae</taxon>
        <taxon>rosids</taxon>
        <taxon>fabids</taxon>
        <taxon>Rosales</taxon>
        <taxon>Rosaceae</taxon>
        <taxon>Amygdaloideae</taxon>
        <taxon>Maleae</taxon>
        <taxon>Malus</taxon>
    </lineage>
</organism>
<dbReference type="Gene3D" id="3.40.33.10">
    <property type="entry name" value="CAP"/>
    <property type="match status" value="1"/>
</dbReference>
<dbReference type="STRING" id="3750.A0A498K611"/>
<keyword evidence="2" id="KW-0732">Signal</keyword>
<dbReference type="PANTHER" id="PTHR10334">
    <property type="entry name" value="CYSTEINE-RICH SECRETORY PROTEIN-RELATED"/>
    <property type="match status" value="1"/>
</dbReference>
<gene>
    <name evidence="4" type="ORF">DVH24_001599</name>
</gene>
<dbReference type="InterPro" id="IPR001283">
    <property type="entry name" value="CRISP-related"/>
</dbReference>
<evidence type="ECO:0000313" key="4">
    <source>
        <dbReference type="EMBL" id="RXI01365.1"/>
    </source>
</evidence>
<dbReference type="SUPFAM" id="SSF55797">
    <property type="entry name" value="PR-1-like"/>
    <property type="match status" value="1"/>
</dbReference>
<dbReference type="PROSITE" id="PS01009">
    <property type="entry name" value="CRISP_1"/>
    <property type="match status" value="1"/>
</dbReference>
<feature type="domain" description="SCP" evidence="3">
    <location>
        <begin position="97"/>
        <end position="211"/>
    </location>
</feature>
<evidence type="ECO:0000259" key="3">
    <source>
        <dbReference type="SMART" id="SM00198"/>
    </source>
</evidence>
<dbReference type="Proteomes" id="UP000290289">
    <property type="component" value="Chromosome 4"/>
</dbReference>
<dbReference type="PRINTS" id="PR00837">
    <property type="entry name" value="V5TPXLIKE"/>
</dbReference>
<comment type="caution">
    <text evidence="4">The sequence shown here is derived from an EMBL/GenBank/DDBJ whole genome shotgun (WGS) entry which is preliminary data.</text>
</comment>
<reference evidence="4 5" key="1">
    <citation type="submission" date="2018-10" db="EMBL/GenBank/DDBJ databases">
        <title>A high-quality apple genome assembly.</title>
        <authorList>
            <person name="Hu J."/>
        </authorList>
    </citation>
    <scope>NUCLEOTIDE SEQUENCE [LARGE SCALE GENOMIC DNA]</scope>
    <source>
        <strain evidence="5">cv. HFTH1</strain>
        <tissue evidence="4">Young leaf</tissue>
    </source>
</reference>
<feature type="chain" id="PRO_5019743207" description="SCP domain-containing protein" evidence="2">
    <location>
        <begin position="24"/>
        <end position="384"/>
    </location>
</feature>
<dbReference type="SMART" id="SM00198">
    <property type="entry name" value="SCP"/>
    <property type="match status" value="1"/>
</dbReference>
<dbReference type="EMBL" id="RDQH01000330">
    <property type="protein sequence ID" value="RXI01365.1"/>
    <property type="molecule type" value="Genomic_DNA"/>
</dbReference>
<name>A0A498K611_MALDO</name>
<evidence type="ECO:0000256" key="1">
    <source>
        <dbReference type="SAM" id="MobiDB-lite"/>
    </source>
</evidence>
<dbReference type="AlphaFoldDB" id="A0A498K611"/>
<dbReference type="InterPro" id="IPR035940">
    <property type="entry name" value="CAP_sf"/>
</dbReference>
<proteinExistence type="predicted"/>
<feature type="compositionally biased region" description="Low complexity" evidence="1">
    <location>
        <begin position="209"/>
        <end position="226"/>
    </location>
</feature>
<feature type="region of interest" description="Disordered" evidence="1">
    <location>
        <begin position="209"/>
        <end position="248"/>
    </location>
</feature>
<dbReference type="InterPro" id="IPR018244">
    <property type="entry name" value="Allrgn_V5/Tpx1_CS"/>
</dbReference>